<organism evidence="1 2">
    <name type="scientific">Escherichia phage LL12</name>
    <dbReference type="NCBI Taxonomy" id="2233993"/>
    <lineage>
        <taxon>Viruses</taxon>
        <taxon>Duplodnaviria</taxon>
        <taxon>Heunggongvirae</taxon>
        <taxon>Uroviricota</taxon>
        <taxon>Caudoviricetes</taxon>
        <taxon>Vequintavirinae</taxon>
        <taxon>Vequintavirus</taxon>
        <taxon>Vequintavirus LL12</taxon>
    </lineage>
</organism>
<evidence type="ECO:0000313" key="1">
    <source>
        <dbReference type="EMBL" id="AXC42867.1"/>
    </source>
</evidence>
<dbReference type="Proteomes" id="UP000253344">
    <property type="component" value="Segment"/>
</dbReference>
<sequence length="66" mass="7389">METKILILAVIDTTEGAVFESAGGYFYLPYGKRTSEPSKDSILKVFPCAFWLEILVEDCRGLGREL</sequence>
<proteinExistence type="predicted"/>
<name>A0A2Z5HSY3_9CAUD</name>
<dbReference type="EMBL" id="MH491969">
    <property type="protein sequence ID" value="AXC42867.1"/>
    <property type="molecule type" value="Genomic_DNA"/>
</dbReference>
<gene>
    <name evidence="1" type="ORF">CPT_LL12_196</name>
</gene>
<accession>A0A2Z5HSY3</accession>
<keyword evidence="2" id="KW-1185">Reference proteome</keyword>
<reference evidence="2" key="1">
    <citation type="submission" date="2018-06" db="EMBL/GenBank/DDBJ databases">
        <title>Complete genome sequence of bacteriophage LL12.</title>
        <authorList>
            <person name="Lessor L."/>
            <person name="Piya D."/>
            <person name="Gill J.J."/>
            <person name="Young R."/>
        </authorList>
    </citation>
    <scope>NUCLEOTIDE SEQUENCE [LARGE SCALE GENOMIC DNA]</scope>
    <source>
        <strain evidence="2">Escherichia coli str. MG1655</strain>
    </source>
</reference>
<protein>
    <submittedName>
        <fullName evidence="1">Uncharacterized protein</fullName>
    </submittedName>
</protein>
<evidence type="ECO:0000313" key="2">
    <source>
        <dbReference type="Proteomes" id="UP000253344"/>
    </source>
</evidence>